<keyword evidence="2" id="KW-0378">Hydrolase</keyword>
<accession>A0A1B7LZE9</accession>
<protein>
    <recommendedName>
        <fullName evidence="3">HIRAN domain-containing protein</fullName>
    </recommendedName>
</protein>
<dbReference type="GO" id="GO:0016818">
    <property type="term" value="F:hydrolase activity, acting on acid anhydrides, in phosphorus-containing anhydrides"/>
    <property type="evidence" value="ECO:0007669"/>
    <property type="project" value="InterPro"/>
</dbReference>
<dbReference type="RefSeq" id="WP_043057934.1">
    <property type="nucleotide sequence ID" value="NZ_LXEY01000018.1"/>
</dbReference>
<evidence type="ECO:0000256" key="1">
    <source>
        <dbReference type="ARBA" id="ARBA00022723"/>
    </source>
</evidence>
<sequence length="182" mass="20591">MTLFLLVIAIVIIIYLLRTRNKQQGYDLASENRSIAEVRRRGSRQSWNDGTTGVTAHYRPAPNVAVDLRDDADRVFRVVATSHWVEADTMGRYAADYFFLHREPDNEYDANAVAVYGGDRKFGYLEAAAAAEYAPLFDQVGSDFIVARDQTYYGGDQFRLPHVPILRKIIDDGPPPYWNSGP</sequence>
<evidence type="ECO:0000256" key="2">
    <source>
        <dbReference type="ARBA" id="ARBA00022801"/>
    </source>
</evidence>
<proteinExistence type="predicted"/>
<name>A0A1B7LZE9_9MICC</name>
<evidence type="ECO:0000313" key="4">
    <source>
        <dbReference type="EMBL" id="OAV60902.1"/>
    </source>
</evidence>
<dbReference type="Gene3D" id="3.30.70.2330">
    <property type="match status" value="1"/>
</dbReference>
<reference evidence="4 5" key="1">
    <citation type="submission" date="2016-04" db="EMBL/GenBank/DDBJ databases">
        <title>First whole genome shotgun sequence of the bacterium Enteractinococcus sp. strain UASWS1574.</title>
        <authorList>
            <person name="Crovadore J."/>
            <person name="Chablais R."/>
            <person name="Lefort F."/>
        </authorList>
    </citation>
    <scope>NUCLEOTIDE SEQUENCE [LARGE SCALE GENOMIC DNA]</scope>
    <source>
        <strain evidence="4 5">UASWS1574</strain>
    </source>
</reference>
<gene>
    <name evidence="4" type="ORF">A6F49_10520</name>
</gene>
<dbReference type="InterPro" id="IPR014905">
    <property type="entry name" value="HIRAN"/>
</dbReference>
<evidence type="ECO:0000313" key="5">
    <source>
        <dbReference type="Proteomes" id="UP000078292"/>
    </source>
</evidence>
<dbReference type="GO" id="GO:0003676">
    <property type="term" value="F:nucleic acid binding"/>
    <property type="evidence" value="ECO:0007669"/>
    <property type="project" value="InterPro"/>
</dbReference>
<evidence type="ECO:0000259" key="3">
    <source>
        <dbReference type="Pfam" id="PF08797"/>
    </source>
</evidence>
<dbReference type="OrthoDB" id="260852at2"/>
<keyword evidence="1" id="KW-0479">Metal-binding</keyword>
<dbReference type="Pfam" id="PF08797">
    <property type="entry name" value="HIRAN"/>
    <property type="match status" value="1"/>
</dbReference>
<dbReference type="AlphaFoldDB" id="A0A1B7LZE9"/>
<dbReference type="GO" id="GO:0008270">
    <property type="term" value="F:zinc ion binding"/>
    <property type="evidence" value="ECO:0007669"/>
    <property type="project" value="InterPro"/>
</dbReference>
<feature type="domain" description="HIRAN" evidence="3">
    <location>
        <begin position="96"/>
        <end position="144"/>
    </location>
</feature>
<organism evidence="4 5">
    <name type="scientific">Enteractinococcus helveticum</name>
    <dbReference type="NCBI Taxonomy" id="1837282"/>
    <lineage>
        <taxon>Bacteria</taxon>
        <taxon>Bacillati</taxon>
        <taxon>Actinomycetota</taxon>
        <taxon>Actinomycetes</taxon>
        <taxon>Micrococcales</taxon>
        <taxon>Micrococcaceae</taxon>
    </lineage>
</organism>
<comment type="caution">
    <text evidence="4">The sequence shown here is derived from an EMBL/GenBank/DDBJ whole genome shotgun (WGS) entry which is preliminary data.</text>
</comment>
<keyword evidence="5" id="KW-1185">Reference proteome</keyword>
<dbReference type="EMBL" id="LXEY01000018">
    <property type="protein sequence ID" value="OAV60902.1"/>
    <property type="molecule type" value="Genomic_DNA"/>
</dbReference>
<dbReference type="Proteomes" id="UP000078292">
    <property type="component" value="Unassembled WGS sequence"/>
</dbReference>